<evidence type="ECO:0000259" key="6">
    <source>
        <dbReference type="Pfam" id="PF02915"/>
    </source>
</evidence>
<dbReference type="eggNOG" id="COG1633">
    <property type="taxonomic scope" value="Bacteria"/>
</dbReference>
<evidence type="ECO:0000313" key="7">
    <source>
        <dbReference type="EMBL" id="CAJ54659.1"/>
    </source>
</evidence>
<organism evidence="7 8">
    <name type="scientific">Lawsonia intracellularis (strain PHE/MN1-00)</name>
    <dbReference type="NCBI Taxonomy" id="363253"/>
    <lineage>
        <taxon>Bacteria</taxon>
        <taxon>Pseudomonadati</taxon>
        <taxon>Thermodesulfobacteriota</taxon>
        <taxon>Desulfovibrionia</taxon>
        <taxon>Desulfovibrionales</taxon>
        <taxon>Desulfovibrionaceae</taxon>
        <taxon>Lawsonia</taxon>
    </lineage>
</organism>
<proteinExistence type="predicted"/>
<dbReference type="GO" id="GO:0005384">
    <property type="term" value="F:manganese ion transmembrane transporter activity"/>
    <property type="evidence" value="ECO:0007669"/>
    <property type="project" value="InterPro"/>
</dbReference>
<dbReference type="KEGG" id="lip:LI0605"/>
<accession>Q1MQR8</accession>
<dbReference type="GO" id="GO:0016491">
    <property type="term" value="F:oxidoreductase activity"/>
    <property type="evidence" value="ECO:0007669"/>
    <property type="project" value="InterPro"/>
</dbReference>
<dbReference type="CDD" id="cd02431">
    <property type="entry name" value="Ferritin_CCC1_C"/>
    <property type="match status" value="1"/>
</dbReference>
<dbReference type="InterPro" id="IPR039376">
    <property type="entry name" value="Ferritin_CCC1_N"/>
</dbReference>
<comment type="subcellular location">
    <subcellularLocation>
        <location evidence="1">Endomembrane system</location>
        <topology evidence="1">Multi-pass membrane protein</topology>
    </subcellularLocation>
</comment>
<name>Q1MQR8_LAWIP</name>
<feature type="transmembrane region" description="Helical" evidence="5">
    <location>
        <begin position="66"/>
        <end position="87"/>
    </location>
</feature>
<evidence type="ECO:0000256" key="1">
    <source>
        <dbReference type="ARBA" id="ARBA00004127"/>
    </source>
</evidence>
<dbReference type="eggNOG" id="COG1814">
    <property type="taxonomic scope" value="Bacteria"/>
</dbReference>
<dbReference type="CDD" id="cd01044">
    <property type="entry name" value="Ferritin_CCC1_N"/>
    <property type="match status" value="1"/>
</dbReference>
<dbReference type="InterPro" id="IPR009078">
    <property type="entry name" value="Ferritin-like_SF"/>
</dbReference>
<dbReference type="Pfam" id="PF01988">
    <property type="entry name" value="VIT1"/>
    <property type="match status" value="1"/>
</dbReference>
<feature type="transmembrane region" description="Helical" evidence="5">
    <location>
        <begin position="262"/>
        <end position="284"/>
    </location>
</feature>
<dbReference type="AlphaFoldDB" id="Q1MQR8"/>
<dbReference type="SUPFAM" id="SSF47240">
    <property type="entry name" value="Ferritin-like"/>
    <property type="match status" value="1"/>
</dbReference>
<dbReference type="RefSeq" id="WP_011526688.1">
    <property type="nucleotide sequence ID" value="NC_008011.1"/>
</dbReference>
<feature type="transmembrane region" description="Helical" evidence="5">
    <location>
        <begin position="227"/>
        <end position="250"/>
    </location>
</feature>
<dbReference type="HOGENOM" id="CLU_065373_1_0_7"/>
<dbReference type="InterPro" id="IPR008217">
    <property type="entry name" value="Ccc1_fam"/>
</dbReference>
<dbReference type="GO" id="GO:0030026">
    <property type="term" value="P:intracellular manganese ion homeostasis"/>
    <property type="evidence" value="ECO:0007669"/>
    <property type="project" value="InterPro"/>
</dbReference>
<dbReference type="OrthoDB" id="9781287at2"/>
<sequence length="288" mass="31977">MRPETQAMLCRMRDNEATDSQIYRLLSKQTNSLHNKKILEQMAQDEDNHSKIWNKYIGGSPSISSIRVWIFTLLGKIFGLVFVINLLESREIAAIEAYQSISDEIPEAKDIMADEEKHESQFAVLIESEGLTYISSMVLGLNDALVELTGALAGFTFALHDNKVISMAGFITGVSATLSMAASEYLARRSEKTNKHPLKAAIYTGVTYLITVTLLLVPFIICSSPIIALIFCLITAGLIILCFTYVVSVIHRKPFLPSFQEMIIISFGVAGVSFVIGWLARVWFDVAL</sequence>
<dbReference type="InterPro" id="IPR003251">
    <property type="entry name" value="Rr_diiron-bd_dom"/>
</dbReference>
<keyword evidence="3 5" id="KW-1133">Transmembrane helix</keyword>
<keyword evidence="8" id="KW-1185">Reference proteome</keyword>
<dbReference type="Proteomes" id="UP000002430">
    <property type="component" value="Chromosome"/>
</dbReference>
<evidence type="ECO:0000256" key="3">
    <source>
        <dbReference type="ARBA" id="ARBA00022989"/>
    </source>
</evidence>
<evidence type="ECO:0000256" key="5">
    <source>
        <dbReference type="SAM" id="Phobius"/>
    </source>
</evidence>
<dbReference type="GO" id="GO:0012505">
    <property type="term" value="C:endomembrane system"/>
    <property type="evidence" value="ECO:0007669"/>
    <property type="project" value="UniProtKB-SubCell"/>
</dbReference>
<dbReference type="EMBL" id="AM180252">
    <property type="protein sequence ID" value="CAJ54659.1"/>
    <property type="molecule type" value="Genomic_DNA"/>
</dbReference>
<evidence type="ECO:0000313" key="8">
    <source>
        <dbReference type="Proteomes" id="UP000002430"/>
    </source>
</evidence>
<protein>
    <recommendedName>
        <fullName evidence="6">Rubrerythrin diiron-binding domain-containing protein</fullName>
    </recommendedName>
</protein>
<keyword evidence="4 5" id="KW-0472">Membrane</keyword>
<feature type="domain" description="Rubrerythrin diiron-binding" evidence="6">
    <location>
        <begin position="15"/>
        <end position="123"/>
    </location>
</feature>
<evidence type="ECO:0000256" key="4">
    <source>
        <dbReference type="ARBA" id="ARBA00023136"/>
    </source>
</evidence>
<feature type="transmembrane region" description="Helical" evidence="5">
    <location>
        <begin position="165"/>
        <end position="188"/>
    </location>
</feature>
<keyword evidence="2 5" id="KW-0812">Transmembrane</keyword>
<gene>
    <name evidence="7" type="ordered locus">LI0605</name>
</gene>
<reference evidence="7 8" key="1">
    <citation type="submission" date="2005-11" db="EMBL/GenBank/DDBJ databases">
        <title>The complete genome sequence of Lawsonia intracellularis: the causative agent of proliferative enteropathy.</title>
        <authorList>
            <person name="Kaur K."/>
            <person name="Zhang Q."/>
            <person name="Beckler D."/>
            <person name="Munir S."/>
            <person name="Li L."/>
            <person name="Kinsley K."/>
            <person name="Herron L."/>
            <person name="Peterson A."/>
            <person name="May B."/>
            <person name="Singh S."/>
            <person name="Gebhart C."/>
            <person name="Kapur V."/>
        </authorList>
    </citation>
    <scope>NUCLEOTIDE SEQUENCE [LARGE SCALE GENOMIC DNA]</scope>
    <source>
        <strain evidence="7 8">PHE/MN1-00</strain>
    </source>
</reference>
<feature type="transmembrane region" description="Helical" evidence="5">
    <location>
        <begin position="200"/>
        <end position="221"/>
    </location>
</feature>
<dbReference type="Pfam" id="PF02915">
    <property type="entry name" value="Rubrerythrin"/>
    <property type="match status" value="1"/>
</dbReference>
<dbReference type="GO" id="GO:0046872">
    <property type="term" value="F:metal ion binding"/>
    <property type="evidence" value="ECO:0007669"/>
    <property type="project" value="InterPro"/>
</dbReference>
<evidence type="ECO:0000256" key="2">
    <source>
        <dbReference type="ARBA" id="ARBA00022692"/>
    </source>
</evidence>